<comment type="caution">
    <text evidence="1">The sequence shown here is derived from an EMBL/GenBank/DDBJ whole genome shotgun (WGS) entry which is preliminary data.</text>
</comment>
<evidence type="ECO:0000313" key="1">
    <source>
        <dbReference type="EMBL" id="KAK8741298.1"/>
    </source>
</evidence>
<organism evidence="1 2">
    <name type="scientific">Cherax quadricarinatus</name>
    <name type="common">Australian red claw crayfish</name>
    <dbReference type="NCBI Taxonomy" id="27406"/>
    <lineage>
        <taxon>Eukaryota</taxon>
        <taxon>Metazoa</taxon>
        <taxon>Ecdysozoa</taxon>
        <taxon>Arthropoda</taxon>
        <taxon>Crustacea</taxon>
        <taxon>Multicrustacea</taxon>
        <taxon>Malacostraca</taxon>
        <taxon>Eumalacostraca</taxon>
        <taxon>Eucarida</taxon>
        <taxon>Decapoda</taxon>
        <taxon>Pleocyemata</taxon>
        <taxon>Astacidea</taxon>
        <taxon>Parastacoidea</taxon>
        <taxon>Parastacidae</taxon>
        <taxon>Cherax</taxon>
    </lineage>
</organism>
<proteinExistence type="predicted"/>
<gene>
    <name evidence="1" type="ORF">OTU49_002604</name>
</gene>
<evidence type="ECO:0000313" key="2">
    <source>
        <dbReference type="Proteomes" id="UP001445076"/>
    </source>
</evidence>
<dbReference type="Proteomes" id="UP001445076">
    <property type="component" value="Unassembled WGS sequence"/>
</dbReference>
<accession>A0AAW0X9X1</accession>
<keyword evidence="2" id="KW-1185">Reference proteome</keyword>
<protein>
    <submittedName>
        <fullName evidence="1">Uncharacterized protein</fullName>
    </submittedName>
</protein>
<dbReference type="EMBL" id="JARKIK010000031">
    <property type="protein sequence ID" value="KAK8741298.1"/>
    <property type="molecule type" value="Genomic_DNA"/>
</dbReference>
<dbReference type="AlphaFoldDB" id="A0AAW0X9X1"/>
<sequence>MQGIFYWCDSGKSMAPGSVWLMCGGRAVGAGGASPSSQGGEQLSLGCDRRAGVVFHAPAARQQLPGGVTLPLRSPIVSWVLRTARAGLGGLGIIGAVLDTPHPLTQI</sequence>
<name>A0AAW0X9X1_CHEQU</name>
<reference evidence="1 2" key="1">
    <citation type="journal article" date="2024" name="BMC Genomics">
        <title>Genome assembly of redclaw crayfish (Cherax quadricarinatus) provides insights into its immune adaptation and hypoxia tolerance.</title>
        <authorList>
            <person name="Liu Z."/>
            <person name="Zheng J."/>
            <person name="Li H."/>
            <person name="Fang K."/>
            <person name="Wang S."/>
            <person name="He J."/>
            <person name="Zhou D."/>
            <person name="Weng S."/>
            <person name="Chi M."/>
            <person name="Gu Z."/>
            <person name="He J."/>
            <person name="Li F."/>
            <person name="Wang M."/>
        </authorList>
    </citation>
    <scope>NUCLEOTIDE SEQUENCE [LARGE SCALE GENOMIC DNA]</scope>
    <source>
        <strain evidence="1">ZL_2023a</strain>
    </source>
</reference>